<evidence type="ECO:0000313" key="5">
    <source>
        <dbReference type="Proteomes" id="UP001595632"/>
    </source>
</evidence>
<feature type="region of interest" description="Disordered" evidence="2">
    <location>
        <begin position="1"/>
        <end position="21"/>
    </location>
</feature>
<feature type="domain" description="HTH cro/C1-type" evidence="3">
    <location>
        <begin position="31"/>
        <end position="85"/>
    </location>
</feature>
<protein>
    <submittedName>
        <fullName evidence="4">Multiprotein-bridging factor 1 family protein</fullName>
    </submittedName>
</protein>
<dbReference type="Pfam" id="PF01381">
    <property type="entry name" value="HTH_3"/>
    <property type="match status" value="1"/>
</dbReference>
<evidence type="ECO:0000313" key="4">
    <source>
        <dbReference type="EMBL" id="MFC3145209.1"/>
    </source>
</evidence>
<sequence>MKAEDHMAEDGTTEDGGGWYSNESATFGDRLVAAREALGLSQSDLARQIGVKLKTLSAWENDLSEPRANKLQMLAGVLNVSLIWLLNGEGAGIETPDSHAMPEEISAMLTEIRTLQGSLKRTADRLGGIEKRLQKALREQS</sequence>
<proteinExistence type="predicted"/>
<dbReference type="RefSeq" id="WP_275634583.1">
    <property type="nucleotide sequence ID" value="NZ_JARGYD010000010.1"/>
</dbReference>
<keyword evidence="1" id="KW-0238">DNA-binding</keyword>
<comment type="caution">
    <text evidence="4">The sequence shown here is derived from an EMBL/GenBank/DDBJ whole genome shotgun (WGS) entry which is preliminary data.</text>
</comment>
<dbReference type="InterPro" id="IPR001387">
    <property type="entry name" value="Cro/C1-type_HTH"/>
</dbReference>
<dbReference type="SMART" id="SM00530">
    <property type="entry name" value="HTH_XRE"/>
    <property type="match status" value="1"/>
</dbReference>
<dbReference type="Proteomes" id="UP001595632">
    <property type="component" value="Unassembled WGS sequence"/>
</dbReference>
<dbReference type="Gene3D" id="1.10.260.40">
    <property type="entry name" value="lambda repressor-like DNA-binding domains"/>
    <property type="match status" value="1"/>
</dbReference>
<reference evidence="5" key="1">
    <citation type="journal article" date="2019" name="Int. J. Syst. Evol. Microbiol.">
        <title>The Global Catalogue of Microorganisms (GCM) 10K type strain sequencing project: providing services to taxonomists for standard genome sequencing and annotation.</title>
        <authorList>
            <consortium name="The Broad Institute Genomics Platform"/>
            <consortium name="The Broad Institute Genome Sequencing Center for Infectious Disease"/>
            <person name="Wu L."/>
            <person name="Ma J."/>
        </authorList>
    </citation>
    <scope>NUCLEOTIDE SEQUENCE [LARGE SCALE GENOMIC DNA]</scope>
    <source>
        <strain evidence="5">KCTC 52366</strain>
    </source>
</reference>
<dbReference type="PROSITE" id="PS50943">
    <property type="entry name" value="HTH_CROC1"/>
    <property type="match status" value="1"/>
</dbReference>
<dbReference type="PANTHER" id="PTHR46558:SF13">
    <property type="entry name" value="HTH-TYPE TRANSCRIPTIONAL REGULATOR IMMR"/>
    <property type="match status" value="1"/>
</dbReference>
<dbReference type="EMBL" id="JBHRTB010000010">
    <property type="protein sequence ID" value="MFC3145209.1"/>
    <property type="molecule type" value="Genomic_DNA"/>
</dbReference>
<evidence type="ECO:0000259" key="3">
    <source>
        <dbReference type="PROSITE" id="PS50943"/>
    </source>
</evidence>
<dbReference type="PANTHER" id="PTHR46558">
    <property type="entry name" value="TRACRIPTIONAL REGULATORY PROTEIN-RELATED-RELATED"/>
    <property type="match status" value="1"/>
</dbReference>
<evidence type="ECO:0000256" key="1">
    <source>
        <dbReference type="ARBA" id="ARBA00023125"/>
    </source>
</evidence>
<dbReference type="InterPro" id="IPR010982">
    <property type="entry name" value="Lambda_DNA-bd_dom_sf"/>
</dbReference>
<accession>A0ABV7GYD5</accession>
<dbReference type="CDD" id="cd00093">
    <property type="entry name" value="HTH_XRE"/>
    <property type="match status" value="1"/>
</dbReference>
<organism evidence="4 5">
    <name type="scientific">Psychromarinibacter halotolerans</name>
    <dbReference type="NCBI Taxonomy" id="1775175"/>
    <lineage>
        <taxon>Bacteria</taxon>
        <taxon>Pseudomonadati</taxon>
        <taxon>Pseudomonadota</taxon>
        <taxon>Alphaproteobacteria</taxon>
        <taxon>Rhodobacterales</taxon>
        <taxon>Paracoccaceae</taxon>
        <taxon>Psychromarinibacter</taxon>
    </lineage>
</organism>
<keyword evidence="5" id="KW-1185">Reference proteome</keyword>
<dbReference type="SUPFAM" id="SSF47413">
    <property type="entry name" value="lambda repressor-like DNA-binding domains"/>
    <property type="match status" value="1"/>
</dbReference>
<evidence type="ECO:0000256" key="2">
    <source>
        <dbReference type="SAM" id="MobiDB-lite"/>
    </source>
</evidence>
<name>A0ABV7GYD5_9RHOB</name>
<gene>
    <name evidence="4" type="ORF">ACFOGP_20985</name>
</gene>